<dbReference type="InterPro" id="IPR050832">
    <property type="entry name" value="Bact_Acetyltransf"/>
</dbReference>
<evidence type="ECO:0000313" key="4">
    <source>
        <dbReference type="EMBL" id="OCX14431.1"/>
    </source>
</evidence>
<keyword evidence="5" id="KW-1185">Reference proteome</keyword>
<evidence type="ECO:0000256" key="1">
    <source>
        <dbReference type="ARBA" id="ARBA00022679"/>
    </source>
</evidence>
<accession>A0A1C2DI42</accession>
<evidence type="ECO:0000256" key="2">
    <source>
        <dbReference type="ARBA" id="ARBA00023315"/>
    </source>
</evidence>
<dbReference type="Pfam" id="PF00583">
    <property type="entry name" value="Acetyltransf_1"/>
    <property type="match status" value="1"/>
</dbReference>
<organism evidence="4 5">
    <name type="scientific">Mesorhizobium hungaricum</name>
    <dbReference type="NCBI Taxonomy" id="1566387"/>
    <lineage>
        <taxon>Bacteria</taxon>
        <taxon>Pseudomonadati</taxon>
        <taxon>Pseudomonadota</taxon>
        <taxon>Alphaproteobacteria</taxon>
        <taxon>Hyphomicrobiales</taxon>
        <taxon>Phyllobacteriaceae</taxon>
        <taxon>Mesorhizobium</taxon>
    </lineage>
</organism>
<reference evidence="4 5" key="1">
    <citation type="submission" date="2016-08" db="EMBL/GenBank/DDBJ databases">
        <title>Whole genome sequence of Mesorhizobium sp. strain UASWS1009 isolated from industrial sewage.</title>
        <authorList>
            <person name="Crovadore J."/>
            <person name="Calmin G."/>
            <person name="Chablais R."/>
            <person name="Cochard B."/>
            <person name="Lefort F."/>
        </authorList>
    </citation>
    <scope>NUCLEOTIDE SEQUENCE [LARGE SCALE GENOMIC DNA]</scope>
    <source>
        <strain evidence="4 5">UASWS1009</strain>
    </source>
</reference>
<dbReference type="CDD" id="cd04301">
    <property type="entry name" value="NAT_SF"/>
    <property type="match status" value="1"/>
</dbReference>
<comment type="caution">
    <text evidence="4">The sequence shown here is derived from an EMBL/GenBank/DDBJ whole genome shotgun (WGS) entry which is preliminary data.</text>
</comment>
<dbReference type="PANTHER" id="PTHR43877">
    <property type="entry name" value="AMINOALKYLPHOSPHONATE N-ACETYLTRANSFERASE-RELATED-RELATED"/>
    <property type="match status" value="1"/>
</dbReference>
<dbReference type="Proteomes" id="UP000094412">
    <property type="component" value="Unassembled WGS sequence"/>
</dbReference>
<evidence type="ECO:0000259" key="3">
    <source>
        <dbReference type="PROSITE" id="PS51186"/>
    </source>
</evidence>
<dbReference type="InterPro" id="IPR016181">
    <property type="entry name" value="Acyl_CoA_acyltransferase"/>
</dbReference>
<dbReference type="GO" id="GO:0016747">
    <property type="term" value="F:acyltransferase activity, transferring groups other than amino-acyl groups"/>
    <property type="evidence" value="ECO:0007669"/>
    <property type="project" value="InterPro"/>
</dbReference>
<keyword evidence="2" id="KW-0012">Acyltransferase</keyword>
<proteinExistence type="predicted"/>
<dbReference type="AlphaFoldDB" id="A0A1C2DI42"/>
<gene>
    <name evidence="4" type="ORF">QV13_18315</name>
</gene>
<dbReference type="InterPro" id="IPR000182">
    <property type="entry name" value="GNAT_dom"/>
</dbReference>
<dbReference type="OrthoDB" id="7925327at2"/>
<dbReference type="Gene3D" id="3.40.630.30">
    <property type="match status" value="1"/>
</dbReference>
<dbReference type="PANTHER" id="PTHR43877:SF2">
    <property type="entry name" value="AMINOALKYLPHOSPHONATE N-ACETYLTRANSFERASE-RELATED"/>
    <property type="match status" value="1"/>
</dbReference>
<evidence type="ECO:0000313" key="5">
    <source>
        <dbReference type="Proteomes" id="UP000094412"/>
    </source>
</evidence>
<dbReference type="RefSeq" id="WP_024926549.1">
    <property type="nucleotide sequence ID" value="NZ_MDEO01000035.1"/>
</dbReference>
<keyword evidence="1 4" id="KW-0808">Transferase</keyword>
<name>A0A1C2DI42_9HYPH</name>
<sequence>MFVRTAGERDLETIRALLAETWHATYDAIYGVEGVTAISEHWHSVTWLKQLLRQPRSEFIVADTGAELAGVAHAVMKEDELVEVTELDVRPSMQGRGVGGLLLAELEDSFPECRLMRLEVEEKNQRARDFYRANGFVEFGRRPATQWVDAMIVSMEKRLG</sequence>
<dbReference type="SUPFAM" id="SSF55729">
    <property type="entry name" value="Acyl-CoA N-acyltransferases (Nat)"/>
    <property type="match status" value="1"/>
</dbReference>
<feature type="domain" description="N-acetyltransferase" evidence="3">
    <location>
        <begin position="1"/>
        <end position="160"/>
    </location>
</feature>
<protein>
    <submittedName>
        <fullName evidence="4">GNAT family N-acetyltransferase</fullName>
    </submittedName>
</protein>
<dbReference type="PROSITE" id="PS51186">
    <property type="entry name" value="GNAT"/>
    <property type="match status" value="1"/>
</dbReference>
<dbReference type="EMBL" id="MDEO01000035">
    <property type="protein sequence ID" value="OCX14431.1"/>
    <property type="molecule type" value="Genomic_DNA"/>
</dbReference>
<dbReference type="STRING" id="1566387.QV13_18315"/>